<proteinExistence type="predicted"/>
<dbReference type="AlphaFoldDB" id="A0A803MA58"/>
<keyword evidence="4" id="KW-1185">Reference proteome</keyword>
<dbReference type="Gramene" id="AUR62025975-RA">
    <property type="protein sequence ID" value="AUR62025975-RA:cds"/>
    <property type="gene ID" value="AUR62025975"/>
</dbReference>
<evidence type="ECO:0000256" key="2">
    <source>
        <dbReference type="SAM" id="MobiDB-lite"/>
    </source>
</evidence>
<feature type="region of interest" description="Disordered" evidence="2">
    <location>
        <begin position="1"/>
        <end position="68"/>
    </location>
</feature>
<feature type="region of interest" description="Disordered" evidence="2">
    <location>
        <begin position="82"/>
        <end position="226"/>
    </location>
</feature>
<dbReference type="KEGG" id="cqi:110707224"/>
<dbReference type="RefSeq" id="XP_021740923.1">
    <property type="nucleotide sequence ID" value="XM_021885231.1"/>
</dbReference>
<evidence type="ECO:0000313" key="3">
    <source>
        <dbReference type="EnsemblPlants" id="AUR62025975-RA:cds"/>
    </source>
</evidence>
<dbReference type="RefSeq" id="XP_021740925.1">
    <property type="nucleotide sequence ID" value="XM_021885233.1"/>
</dbReference>
<dbReference type="GeneID" id="110707224"/>
<accession>A0A803MA58</accession>
<gene>
    <name evidence="3" type="primary">LOC110707224</name>
</gene>
<organism evidence="3 4">
    <name type="scientific">Chenopodium quinoa</name>
    <name type="common">Quinoa</name>
    <dbReference type="NCBI Taxonomy" id="63459"/>
    <lineage>
        <taxon>Eukaryota</taxon>
        <taxon>Viridiplantae</taxon>
        <taxon>Streptophyta</taxon>
        <taxon>Embryophyta</taxon>
        <taxon>Tracheophyta</taxon>
        <taxon>Spermatophyta</taxon>
        <taxon>Magnoliopsida</taxon>
        <taxon>eudicotyledons</taxon>
        <taxon>Gunneridae</taxon>
        <taxon>Pentapetalae</taxon>
        <taxon>Caryophyllales</taxon>
        <taxon>Chenopodiaceae</taxon>
        <taxon>Chenopodioideae</taxon>
        <taxon>Atripliceae</taxon>
        <taxon>Chenopodium</taxon>
    </lineage>
</organism>
<name>A0A803MA58_CHEQI</name>
<sequence length="773" mass="84826">MREAEKKKVQKNIQTKPSVRTPRRESKPVQENVRKPSNAKESQSKASRTKPASNSVLSDTNVGAEAPEVYKNVVIHYVDDAYRSGDAGQGPKGQDTMTGDKDDDLEDCSSELGKKGDDSDYESLKGSTSSQDDIQAADDVKLGAPNVSKKIPNKGSSKARVIHEKSNSGIKQSRSSPREAMKSGGSKVSPKDSSSECSEGTEDKPIEETNQEIFDEASSDIKSIRSDDDTVGLEANAYSEPQRAALKQKADVMENRIEKLEDELRVVAALEVSLYSVIPEHGSSAHKVHTPARRLSRLYIHACKHWTRSKRATIAKNTVSGLILVSRTCGNDVARLTFWLSNTVVLREIISQVFGISSQTSPARFGASNGSSKSSEGNAFSLKLKGHSNGNQVNKITQLFEDWEETSTFTSALEKIESWIFSRVVESVWWQALTPNMQTPVEDLISQKKTGKLLGPSLGDQQQGTFSIELWRNAFQGAFERLCPVRAAGHECGCLPVLARMVMEQCVGRLDVAMFNAILRESAHQIPTDPVSDPIVDSRVLPIPAGDFSFGAGAQLKNTVGNWSRWFSNQLGMETDSISNDDAETYNDDPQTTQTKCFFLLNELSDLLMLPKDMLMDRSIRNEVCPSINLGVIKRILCYFTPDEFCPDPVPGEVLEALNAESFVERKIAGDAFGSFPYAAPVVSYFPPSSGDVSEKVAEAGGKPQIERNASMVQKKGYMSDEELEDLDSPLTSFIEQSSPRTMQNGNAGLKSLEPTGCGGNSRYELLREVWSL</sequence>
<dbReference type="RefSeq" id="XP_021740924.1">
    <property type="nucleotide sequence ID" value="XM_021885232.1"/>
</dbReference>
<evidence type="ECO:0000256" key="1">
    <source>
        <dbReference type="SAM" id="Coils"/>
    </source>
</evidence>
<feature type="compositionally biased region" description="Acidic residues" evidence="2">
    <location>
        <begin position="209"/>
        <end position="218"/>
    </location>
</feature>
<dbReference type="OrthoDB" id="20172at2759"/>
<dbReference type="OMA" id="VIARMVM"/>
<keyword evidence="1" id="KW-0175">Coiled coil</keyword>
<dbReference type="EnsemblPlants" id="AUR62025975-RA">
    <property type="protein sequence ID" value="AUR62025975-RA:cds"/>
    <property type="gene ID" value="AUR62025975"/>
</dbReference>
<evidence type="ECO:0008006" key="5">
    <source>
        <dbReference type="Google" id="ProtNLM"/>
    </source>
</evidence>
<dbReference type="SMR" id="A0A803MA58"/>
<feature type="coiled-coil region" evidence="1">
    <location>
        <begin position="243"/>
        <end position="270"/>
    </location>
</feature>
<feature type="compositionally biased region" description="Basic and acidic residues" evidence="2">
    <location>
        <begin position="22"/>
        <end position="34"/>
    </location>
</feature>
<dbReference type="RefSeq" id="XP_021740922.1">
    <property type="nucleotide sequence ID" value="XM_021885230.1"/>
</dbReference>
<dbReference type="Proteomes" id="UP000596660">
    <property type="component" value="Unplaced"/>
</dbReference>
<feature type="compositionally biased region" description="Polar residues" evidence="2">
    <location>
        <begin position="39"/>
        <end position="61"/>
    </location>
</feature>
<evidence type="ECO:0000313" key="4">
    <source>
        <dbReference type="Proteomes" id="UP000596660"/>
    </source>
</evidence>
<reference evidence="3" key="2">
    <citation type="submission" date="2021-03" db="UniProtKB">
        <authorList>
            <consortium name="EnsemblPlants"/>
        </authorList>
    </citation>
    <scope>IDENTIFICATION</scope>
</reference>
<dbReference type="PANTHER" id="PTHR31344">
    <property type="entry name" value="NUCLEAR PORE COMPLEX PROTEIN NUP205"/>
    <property type="match status" value="1"/>
</dbReference>
<dbReference type="GO" id="GO:0005643">
    <property type="term" value="C:nuclear pore"/>
    <property type="evidence" value="ECO:0007669"/>
    <property type="project" value="InterPro"/>
</dbReference>
<protein>
    <recommendedName>
        <fullName evidence="5">Dilute domain-containing protein</fullName>
    </recommendedName>
</protein>
<dbReference type="InterPro" id="IPR021827">
    <property type="entry name" value="Nup186/Nup192/Nup205"/>
</dbReference>
<reference evidence="3" key="1">
    <citation type="journal article" date="2017" name="Nature">
        <title>The genome of Chenopodium quinoa.</title>
        <authorList>
            <person name="Jarvis D.E."/>
            <person name="Ho Y.S."/>
            <person name="Lightfoot D.J."/>
            <person name="Schmoeckel S.M."/>
            <person name="Li B."/>
            <person name="Borm T.J.A."/>
            <person name="Ohyanagi H."/>
            <person name="Mineta K."/>
            <person name="Michell C.T."/>
            <person name="Saber N."/>
            <person name="Kharbatia N.M."/>
            <person name="Rupper R.R."/>
            <person name="Sharp A.R."/>
            <person name="Dally N."/>
            <person name="Boughton B.A."/>
            <person name="Woo Y.H."/>
            <person name="Gao G."/>
            <person name="Schijlen E.G.W.M."/>
            <person name="Guo X."/>
            <person name="Momin A.A."/>
            <person name="Negrao S."/>
            <person name="Al-Babili S."/>
            <person name="Gehring C."/>
            <person name="Roessner U."/>
            <person name="Jung C."/>
            <person name="Murphy K."/>
            <person name="Arold S.T."/>
            <person name="Gojobori T."/>
            <person name="van der Linden C.G."/>
            <person name="van Loo E.N."/>
            <person name="Jellen E.N."/>
            <person name="Maughan P.J."/>
            <person name="Tester M."/>
        </authorList>
    </citation>
    <scope>NUCLEOTIDE SEQUENCE [LARGE SCALE GENOMIC DNA]</scope>
    <source>
        <strain evidence="3">cv. PI 614886</strain>
    </source>
</reference>
<dbReference type="PANTHER" id="PTHR31344:SF11">
    <property type="entry name" value="NUCLEOLAR PROTEIN GAR2-LIKE PROTEIN"/>
    <property type="match status" value="1"/>
</dbReference>